<name>A0A437LS89_9BURK</name>
<protein>
    <submittedName>
        <fullName evidence="4">FAD-dependent monooxygenase</fullName>
    </submittedName>
</protein>
<dbReference type="InterPro" id="IPR050493">
    <property type="entry name" value="FAD-dep_Monooxygenase_BioMet"/>
</dbReference>
<dbReference type="OrthoDB" id="9782160at2"/>
<accession>A0A437LS89</accession>
<proteinExistence type="predicted"/>
<evidence type="ECO:0000256" key="2">
    <source>
        <dbReference type="ARBA" id="ARBA00023033"/>
    </source>
</evidence>
<dbReference type="AlphaFoldDB" id="A0A437LS89"/>
<keyword evidence="1" id="KW-0560">Oxidoreductase</keyword>
<feature type="domain" description="FAD-binding" evidence="3">
    <location>
        <begin position="2"/>
        <end position="164"/>
    </location>
</feature>
<dbReference type="GO" id="GO:0071949">
    <property type="term" value="F:FAD binding"/>
    <property type="evidence" value="ECO:0007669"/>
    <property type="project" value="InterPro"/>
</dbReference>
<dbReference type="PANTHER" id="PTHR13789:SF309">
    <property type="entry name" value="PUTATIVE (AFU_ORTHOLOGUE AFUA_6G14510)-RELATED"/>
    <property type="match status" value="1"/>
</dbReference>
<dbReference type="RefSeq" id="WP_127680889.1">
    <property type="nucleotide sequence ID" value="NZ_SACM01000001.1"/>
</dbReference>
<dbReference type="SUPFAM" id="SSF51905">
    <property type="entry name" value="FAD/NAD(P)-binding domain"/>
    <property type="match status" value="1"/>
</dbReference>
<evidence type="ECO:0000313" key="5">
    <source>
        <dbReference type="Proteomes" id="UP000288587"/>
    </source>
</evidence>
<dbReference type="EMBL" id="SACM01000001">
    <property type="protein sequence ID" value="RVT88083.1"/>
    <property type="molecule type" value="Genomic_DNA"/>
</dbReference>
<evidence type="ECO:0000313" key="4">
    <source>
        <dbReference type="EMBL" id="RVT88083.1"/>
    </source>
</evidence>
<dbReference type="GO" id="GO:0004497">
    <property type="term" value="F:monooxygenase activity"/>
    <property type="evidence" value="ECO:0007669"/>
    <property type="project" value="UniProtKB-KW"/>
</dbReference>
<dbReference type="Pfam" id="PF01494">
    <property type="entry name" value="FAD_binding_3"/>
    <property type="match status" value="2"/>
</dbReference>
<feature type="domain" description="FAD-binding" evidence="3">
    <location>
        <begin position="267"/>
        <end position="321"/>
    </location>
</feature>
<gene>
    <name evidence="4" type="ORF">EOD73_03500</name>
</gene>
<organism evidence="4 5">
    <name type="scientific">Inhella crocodyli</name>
    <dbReference type="NCBI Taxonomy" id="2499851"/>
    <lineage>
        <taxon>Bacteria</taxon>
        <taxon>Pseudomonadati</taxon>
        <taxon>Pseudomonadota</taxon>
        <taxon>Betaproteobacteria</taxon>
        <taxon>Burkholderiales</taxon>
        <taxon>Sphaerotilaceae</taxon>
        <taxon>Inhella</taxon>
    </lineage>
</organism>
<dbReference type="Gene3D" id="3.50.50.60">
    <property type="entry name" value="FAD/NAD(P)-binding domain"/>
    <property type="match status" value="1"/>
</dbReference>
<sequence length="413" mass="44519">MSVAVVGAGVAGTAAAIGLAQLGVPVTVFETVADPQPIGAGLLLQPTGQQVLAHLGLLDGALAHGARLDRLHGDTASGRTVLHLRYSRFAPEAYGLGLQRGVLMGLLWQRLRALGVPWHCGATVTGWTDTPEGVRLHGEGGADLGRFEAVLLADGSFSRLRSQLVAGHGRVRADPFPWGALWTVLPAPTGFPAIELRQRFRGARQMLGLMPVGRAWGSDAGSAPGINLFWSLPLAEMPDLDRLDLAAWKRPLVELLPWVSPLLDGLTDAHQLRPARYADVRLHPTHRGAVLAIGDAAHGMSPQLGQGANMALIDAQVLAQTRRAHPQAPWPELLARFAQARRAHLRYYGQASRWLTPMFQSHQRLLPALRDALMGPVGQLPWFHGQNVATLSGMKTGWLWGRLDLSNNPWSPP</sequence>
<keyword evidence="2 4" id="KW-0503">Monooxygenase</keyword>
<dbReference type="InterPro" id="IPR036188">
    <property type="entry name" value="FAD/NAD-bd_sf"/>
</dbReference>
<reference evidence="4 5" key="1">
    <citation type="submission" date="2019-01" db="EMBL/GenBank/DDBJ databases">
        <authorList>
            <person name="Chen W.-M."/>
        </authorList>
    </citation>
    <scope>NUCLEOTIDE SEQUENCE [LARGE SCALE GENOMIC DNA]</scope>
    <source>
        <strain evidence="4 5">CCP-18</strain>
    </source>
</reference>
<keyword evidence="5" id="KW-1185">Reference proteome</keyword>
<evidence type="ECO:0000259" key="3">
    <source>
        <dbReference type="Pfam" id="PF01494"/>
    </source>
</evidence>
<evidence type="ECO:0000256" key="1">
    <source>
        <dbReference type="ARBA" id="ARBA00023002"/>
    </source>
</evidence>
<comment type="caution">
    <text evidence="4">The sequence shown here is derived from an EMBL/GenBank/DDBJ whole genome shotgun (WGS) entry which is preliminary data.</text>
</comment>
<dbReference type="InterPro" id="IPR002938">
    <property type="entry name" value="FAD-bd"/>
</dbReference>
<dbReference type="Proteomes" id="UP000288587">
    <property type="component" value="Unassembled WGS sequence"/>
</dbReference>
<dbReference type="PANTHER" id="PTHR13789">
    <property type="entry name" value="MONOOXYGENASE"/>
    <property type="match status" value="1"/>
</dbReference>
<dbReference type="PRINTS" id="PR00420">
    <property type="entry name" value="RNGMNOXGNASE"/>
</dbReference>